<proteinExistence type="predicted"/>
<protein>
    <submittedName>
        <fullName evidence="2">Uncharacterized protein</fullName>
    </submittedName>
</protein>
<keyword evidence="3" id="KW-1185">Reference proteome</keyword>
<keyword evidence="1" id="KW-0472">Membrane</keyword>
<organism evidence="2 3">
    <name type="scientific">Saonia flava</name>
    <dbReference type="NCBI Taxonomy" id="523696"/>
    <lineage>
        <taxon>Bacteria</taxon>
        <taxon>Pseudomonadati</taxon>
        <taxon>Bacteroidota</taxon>
        <taxon>Flavobacteriia</taxon>
        <taxon>Flavobacteriales</taxon>
        <taxon>Flavobacteriaceae</taxon>
        <taxon>Saonia</taxon>
    </lineage>
</organism>
<dbReference type="EMBL" id="JAATJJ010000002">
    <property type="protein sequence ID" value="NJB72526.1"/>
    <property type="molecule type" value="Genomic_DNA"/>
</dbReference>
<evidence type="ECO:0000256" key="1">
    <source>
        <dbReference type="SAM" id="Phobius"/>
    </source>
</evidence>
<reference evidence="2 3" key="1">
    <citation type="submission" date="2020-03" db="EMBL/GenBank/DDBJ databases">
        <title>Genomic Encyclopedia of Type Strains, Phase IV (KMG-IV): sequencing the most valuable type-strain genomes for metagenomic binning, comparative biology and taxonomic classification.</title>
        <authorList>
            <person name="Goeker M."/>
        </authorList>
    </citation>
    <scope>NUCLEOTIDE SEQUENCE [LARGE SCALE GENOMIC DNA]</scope>
    <source>
        <strain evidence="2 3">DSM 29762</strain>
    </source>
</reference>
<evidence type="ECO:0000313" key="3">
    <source>
        <dbReference type="Proteomes" id="UP000590442"/>
    </source>
</evidence>
<feature type="transmembrane region" description="Helical" evidence="1">
    <location>
        <begin position="77"/>
        <end position="97"/>
    </location>
</feature>
<dbReference type="AlphaFoldDB" id="A0A846QU94"/>
<comment type="caution">
    <text evidence="2">The sequence shown here is derived from an EMBL/GenBank/DDBJ whole genome shotgun (WGS) entry which is preliminary data.</text>
</comment>
<accession>A0A846QU94</accession>
<dbReference type="Proteomes" id="UP000590442">
    <property type="component" value="Unassembled WGS sequence"/>
</dbReference>
<name>A0A846QU94_9FLAO</name>
<feature type="transmembrane region" description="Helical" evidence="1">
    <location>
        <begin position="37"/>
        <end position="56"/>
    </location>
</feature>
<sequence>MSPFLAIKTYRLGLYFYRFFLMPSILVFILFSFGGASIFAIVVSKVILFGLGYFLYFETTRQQKIVFYKNFGISKEVLFLSILFIDLSIFVPIYYLMKLF</sequence>
<keyword evidence="1" id="KW-0812">Transmembrane</keyword>
<feature type="transmembrane region" description="Helical" evidence="1">
    <location>
        <begin position="12"/>
        <end position="31"/>
    </location>
</feature>
<gene>
    <name evidence="2" type="ORF">GGR42_003017</name>
</gene>
<keyword evidence="1" id="KW-1133">Transmembrane helix</keyword>
<evidence type="ECO:0000313" key="2">
    <source>
        <dbReference type="EMBL" id="NJB72526.1"/>
    </source>
</evidence>